<dbReference type="InterPro" id="IPR025184">
    <property type="entry name" value="AadA_C"/>
</dbReference>
<reference evidence="3" key="2">
    <citation type="submission" date="2020-09" db="EMBL/GenBank/DDBJ databases">
        <authorList>
            <person name="Sun Q."/>
            <person name="Zhou Y."/>
        </authorList>
    </citation>
    <scope>NUCLEOTIDE SEQUENCE</scope>
    <source>
        <strain evidence="3">CGMCC 1.12187</strain>
    </source>
</reference>
<reference evidence="3" key="1">
    <citation type="journal article" date="2014" name="Int. J. Syst. Evol. Microbiol.">
        <title>Complete genome sequence of Corynebacterium casei LMG S-19264T (=DSM 44701T), isolated from a smear-ripened cheese.</title>
        <authorList>
            <consortium name="US DOE Joint Genome Institute (JGI-PGF)"/>
            <person name="Walter F."/>
            <person name="Albersmeier A."/>
            <person name="Kalinowski J."/>
            <person name="Ruckert C."/>
        </authorList>
    </citation>
    <scope>NUCLEOTIDE SEQUENCE</scope>
    <source>
        <strain evidence="3">CGMCC 1.12187</strain>
    </source>
</reference>
<evidence type="ECO:0000313" key="4">
    <source>
        <dbReference type="Proteomes" id="UP000638848"/>
    </source>
</evidence>
<dbReference type="AlphaFoldDB" id="A0A917GRC4"/>
<keyword evidence="4" id="KW-1185">Reference proteome</keyword>
<feature type="domain" description="Adenylyltransferase AadA C-terminal" evidence="2">
    <location>
        <begin position="211"/>
        <end position="269"/>
    </location>
</feature>
<evidence type="ECO:0000259" key="2">
    <source>
        <dbReference type="Pfam" id="PF13427"/>
    </source>
</evidence>
<gene>
    <name evidence="3" type="ORF">GCM10011374_16350</name>
</gene>
<sequence>MPAVHTLTVPTPVLEATPMSAHPSQHSQPFGPINSAPTQYPELNFLLTGLTQRARAVLGADFVGAYLHGAFAVGGTDRDSGCDFLIPTHEPLTDEQEAGLRALHQQLPTRPGHWSTALAGAYPALVQLRSLDGMGHPWLSVGPGHQQMQWTTTTNTEVVRWTLRERGITLVGPDPTTLVEPVPGPVLQQRMRGLLPRFGAHLAQRGGLETAGTQHYAVATCARMLHTLATGQITSPTAALHWALGALDPRWHPLLTQVLTDRAHPRDPRPRPGSAAATAEFARYAQHLASEAHPPAPEDGRP</sequence>
<comment type="caution">
    <text evidence="3">The sequence shown here is derived from an EMBL/GenBank/DDBJ whole genome shotgun (WGS) entry which is preliminary data.</text>
</comment>
<name>A0A917GRC4_9MICC</name>
<dbReference type="Proteomes" id="UP000638848">
    <property type="component" value="Unassembled WGS sequence"/>
</dbReference>
<dbReference type="EMBL" id="BMEQ01000006">
    <property type="protein sequence ID" value="GGG54214.1"/>
    <property type="molecule type" value="Genomic_DNA"/>
</dbReference>
<evidence type="ECO:0000313" key="3">
    <source>
        <dbReference type="EMBL" id="GGG54214.1"/>
    </source>
</evidence>
<protein>
    <recommendedName>
        <fullName evidence="2">Adenylyltransferase AadA C-terminal domain-containing protein</fullName>
    </recommendedName>
</protein>
<dbReference type="Pfam" id="PF13427">
    <property type="entry name" value="AadA_C"/>
    <property type="match status" value="1"/>
</dbReference>
<evidence type="ECO:0000256" key="1">
    <source>
        <dbReference type="ARBA" id="ARBA00022679"/>
    </source>
</evidence>
<accession>A0A917GRC4</accession>
<keyword evidence="1" id="KW-0808">Transferase</keyword>
<proteinExistence type="predicted"/>
<dbReference type="GO" id="GO:0016740">
    <property type="term" value="F:transferase activity"/>
    <property type="evidence" value="ECO:0007669"/>
    <property type="project" value="UniProtKB-KW"/>
</dbReference>
<organism evidence="3 4">
    <name type="scientific">Kocuria dechangensis</name>
    <dbReference type="NCBI Taxonomy" id="1176249"/>
    <lineage>
        <taxon>Bacteria</taxon>
        <taxon>Bacillati</taxon>
        <taxon>Actinomycetota</taxon>
        <taxon>Actinomycetes</taxon>
        <taxon>Micrococcales</taxon>
        <taxon>Micrococcaceae</taxon>
        <taxon>Kocuria</taxon>
    </lineage>
</organism>